<feature type="domain" description="L,D-TPase catalytic" evidence="2">
    <location>
        <begin position="47"/>
        <end position="220"/>
    </location>
</feature>
<comment type="pathway">
    <text evidence="1">Cell wall biogenesis; peptidoglycan biosynthesis.</text>
</comment>
<dbReference type="PANTHER" id="PTHR38589">
    <property type="entry name" value="BLR0621 PROTEIN"/>
    <property type="match status" value="1"/>
</dbReference>
<dbReference type="Proteomes" id="UP000255297">
    <property type="component" value="Unassembled WGS sequence"/>
</dbReference>
<dbReference type="GO" id="GO:0071555">
    <property type="term" value="P:cell wall organization"/>
    <property type="evidence" value="ECO:0007669"/>
    <property type="project" value="UniProtKB-UniRule"/>
</dbReference>
<dbReference type="GO" id="GO:0008360">
    <property type="term" value="P:regulation of cell shape"/>
    <property type="evidence" value="ECO:0007669"/>
    <property type="project" value="UniProtKB-UniRule"/>
</dbReference>
<keyword evidence="1" id="KW-0961">Cell wall biogenesis/degradation</keyword>
<protein>
    <submittedName>
        <fullName evidence="3">Uncharacterized protein conserved in bacteria</fullName>
    </submittedName>
</protein>
<organism evidence="3 4">
    <name type="scientific">Legionella wadsworthii</name>
    <dbReference type="NCBI Taxonomy" id="28088"/>
    <lineage>
        <taxon>Bacteria</taxon>
        <taxon>Pseudomonadati</taxon>
        <taxon>Pseudomonadota</taxon>
        <taxon>Gammaproteobacteria</taxon>
        <taxon>Legionellales</taxon>
        <taxon>Legionellaceae</taxon>
        <taxon>Legionella</taxon>
    </lineage>
</organism>
<evidence type="ECO:0000256" key="1">
    <source>
        <dbReference type="PROSITE-ProRule" id="PRU01373"/>
    </source>
</evidence>
<dbReference type="PANTHER" id="PTHR38589:SF1">
    <property type="entry name" value="BLR0621 PROTEIN"/>
    <property type="match status" value="1"/>
</dbReference>
<dbReference type="CDD" id="cd16913">
    <property type="entry name" value="YkuD_like"/>
    <property type="match status" value="1"/>
</dbReference>
<dbReference type="STRING" id="1122170.GCA_000701265_01034"/>
<accession>A0A378LRC3</accession>
<dbReference type="GO" id="GO:0009252">
    <property type="term" value="P:peptidoglycan biosynthetic process"/>
    <property type="evidence" value="ECO:0007669"/>
    <property type="project" value="UniProtKB-KW"/>
</dbReference>
<feature type="active site" description="Proton donor/acceptor" evidence="1">
    <location>
        <position position="182"/>
    </location>
</feature>
<sequence length="221" mass="24597">MKKYILALLISLVIILTYFELIAESSPDACSVTSPNAIPDSATQLIIVKLVKGFNAELTACKKQGQSWKKVWNSFPSVVGESGIAPVGEKKEGDMRTPAGLYPLGDAFGTKPLALKMDFKYITPEDKYIDDIAHSEYNTWVKGKTSAKNYESMFIDVYKMGIIVNYNMNPVIPGAGSAIFIHLWRSYHTGTYGCIALKEAHLAKLLHWLDKQQNPHILILK</sequence>
<reference evidence="3 4" key="1">
    <citation type="submission" date="2018-06" db="EMBL/GenBank/DDBJ databases">
        <authorList>
            <consortium name="Pathogen Informatics"/>
            <person name="Doyle S."/>
        </authorList>
    </citation>
    <scope>NUCLEOTIDE SEQUENCE [LARGE SCALE GENOMIC DNA]</scope>
    <source>
        <strain evidence="3 4">NCTC11532</strain>
    </source>
</reference>
<keyword evidence="1" id="KW-0573">Peptidoglycan synthesis</keyword>
<dbReference type="Pfam" id="PF03734">
    <property type="entry name" value="YkuD"/>
    <property type="match status" value="1"/>
</dbReference>
<gene>
    <name evidence="3" type="ORF">NCTC11532_01452</name>
</gene>
<dbReference type="EMBL" id="UGPB01000001">
    <property type="protein sequence ID" value="STY29267.1"/>
    <property type="molecule type" value="Genomic_DNA"/>
</dbReference>
<feature type="active site" description="Nucleophile" evidence="1">
    <location>
        <position position="194"/>
    </location>
</feature>
<keyword evidence="4" id="KW-1185">Reference proteome</keyword>
<evidence type="ECO:0000313" key="3">
    <source>
        <dbReference type="EMBL" id="STY29267.1"/>
    </source>
</evidence>
<dbReference type="InterPro" id="IPR005490">
    <property type="entry name" value="LD_TPept_cat_dom"/>
</dbReference>
<keyword evidence="1" id="KW-0133">Cell shape</keyword>
<dbReference type="AlphaFoldDB" id="A0A378LRC3"/>
<dbReference type="OrthoDB" id="9804204at2"/>
<dbReference type="PROSITE" id="PS52029">
    <property type="entry name" value="LD_TPASE"/>
    <property type="match status" value="1"/>
</dbReference>
<evidence type="ECO:0000259" key="2">
    <source>
        <dbReference type="PROSITE" id="PS52029"/>
    </source>
</evidence>
<dbReference type="RefSeq" id="WP_031565829.1">
    <property type="nucleotide sequence ID" value="NZ_CAAAIS010000003.1"/>
</dbReference>
<evidence type="ECO:0000313" key="4">
    <source>
        <dbReference type="Proteomes" id="UP000255297"/>
    </source>
</evidence>
<proteinExistence type="predicted"/>
<dbReference type="GO" id="GO:0016740">
    <property type="term" value="F:transferase activity"/>
    <property type="evidence" value="ECO:0007669"/>
    <property type="project" value="InterPro"/>
</dbReference>
<name>A0A378LRC3_9GAMM</name>